<dbReference type="Proteomes" id="UP000015102">
    <property type="component" value="Unassembled WGS sequence"/>
</dbReference>
<dbReference type="GO" id="GO:0006465">
    <property type="term" value="P:signal peptide processing"/>
    <property type="evidence" value="ECO:0007669"/>
    <property type="project" value="TreeGrafter"/>
</dbReference>
<feature type="domain" description="Peptidase S54 rhomboid" evidence="11">
    <location>
        <begin position="203"/>
        <end position="323"/>
    </location>
</feature>
<dbReference type="HOGENOM" id="CLU_034022_0_0_1"/>
<evidence type="ECO:0000256" key="4">
    <source>
        <dbReference type="ARBA" id="ARBA00013039"/>
    </source>
</evidence>
<feature type="compositionally biased region" description="Polar residues" evidence="9">
    <location>
        <begin position="42"/>
        <end position="63"/>
    </location>
</feature>
<dbReference type="EMBL" id="CAQQ02122935">
    <property type="status" value="NOT_ANNOTATED_CDS"/>
    <property type="molecule type" value="Genomic_DNA"/>
</dbReference>
<dbReference type="InterPro" id="IPR050925">
    <property type="entry name" value="Rhomboid_protease_S54"/>
</dbReference>
<evidence type="ECO:0000256" key="6">
    <source>
        <dbReference type="ARBA" id="ARBA00022801"/>
    </source>
</evidence>
<evidence type="ECO:0000256" key="5">
    <source>
        <dbReference type="ARBA" id="ARBA00022692"/>
    </source>
</evidence>
<feature type="region of interest" description="Disordered" evidence="9">
    <location>
        <begin position="37"/>
        <end position="63"/>
    </location>
</feature>
<dbReference type="SUPFAM" id="SSF144091">
    <property type="entry name" value="Rhomboid-like"/>
    <property type="match status" value="1"/>
</dbReference>
<keyword evidence="5 10" id="KW-0812">Transmembrane</keyword>
<feature type="transmembrane region" description="Helical" evidence="10">
    <location>
        <begin position="244"/>
        <end position="262"/>
    </location>
</feature>
<dbReference type="Gene3D" id="1.20.1540.10">
    <property type="entry name" value="Rhomboid-like"/>
    <property type="match status" value="1"/>
</dbReference>
<feature type="transmembrane region" description="Helical" evidence="10">
    <location>
        <begin position="220"/>
        <end position="238"/>
    </location>
</feature>
<keyword evidence="7 10" id="KW-1133">Transmembrane helix</keyword>
<dbReference type="GO" id="GO:0004252">
    <property type="term" value="F:serine-type endopeptidase activity"/>
    <property type="evidence" value="ECO:0007669"/>
    <property type="project" value="InterPro"/>
</dbReference>
<comment type="catalytic activity">
    <reaction evidence="1">
        <text>Cleaves type-1 transmembrane domains using a catalytic dyad composed of serine and histidine that are contributed by different transmembrane domains.</text>
        <dbReference type="EC" id="3.4.21.105"/>
    </reaction>
</comment>
<dbReference type="STRING" id="36166.T1GUE6"/>
<feature type="transmembrane region" description="Helical" evidence="10">
    <location>
        <begin position="147"/>
        <end position="164"/>
    </location>
</feature>
<feature type="transmembrane region" description="Helical" evidence="10">
    <location>
        <begin position="274"/>
        <end position="302"/>
    </location>
</feature>
<feature type="transmembrane region" description="Helical" evidence="10">
    <location>
        <begin position="76"/>
        <end position="94"/>
    </location>
</feature>
<comment type="subcellular location">
    <subcellularLocation>
        <location evidence="2">Membrane</location>
        <topology evidence="2">Multi-pass membrane protein</topology>
    </subcellularLocation>
</comment>
<dbReference type="InterPro" id="IPR035952">
    <property type="entry name" value="Rhomboid-like_sf"/>
</dbReference>
<dbReference type="EMBL" id="CAQQ02122936">
    <property type="status" value="NOT_ANNOTATED_CDS"/>
    <property type="molecule type" value="Genomic_DNA"/>
</dbReference>
<feature type="transmembrane region" description="Helical" evidence="10">
    <location>
        <begin position="308"/>
        <end position="328"/>
    </location>
</feature>
<dbReference type="EC" id="3.4.21.105" evidence="4"/>
<reference evidence="13" key="1">
    <citation type="submission" date="2013-02" db="EMBL/GenBank/DDBJ databases">
        <authorList>
            <person name="Hughes D."/>
        </authorList>
    </citation>
    <scope>NUCLEOTIDE SEQUENCE</scope>
    <source>
        <strain>Durham</strain>
        <strain evidence="13">NC isolate 2 -- Noor lab</strain>
    </source>
</reference>
<name>T1GUE6_MEGSC</name>
<organism evidence="12 13">
    <name type="scientific">Megaselia scalaris</name>
    <name type="common">Humpbacked fly</name>
    <name type="synonym">Phora scalaris</name>
    <dbReference type="NCBI Taxonomy" id="36166"/>
    <lineage>
        <taxon>Eukaryota</taxon>
        <taxon>Metazoa</taxon>
        <taxon>Ecdysozoa</taxon>
        <taxon>Arthropoda</taxon>
        <taxon>Hexapoda</taxon>
        <taxon>Insecta</taxon>
        <taxon>Pterygota</taxon>
        <taxon>Neoptera</taxon>
        <taxon>Endopterygota</taxon>
        <taxon>Diptera</taxon>
        <taxon>Brachycera</taxon>
        <taxon>Muscomorpha</taxon>
        <taxon>Platypezoidea</taxon>
        <taxon>Phoridae</taxon>
        <taxon>Megaseliini</taxon>
        <taxon>Megaselia</taxon>
    </lineage>
</organism>
<evidence type="ECO:0000256" key="3">
    <source>
        <dbReference type="ARBA" id="ARBA00009045"/>
    </source>
</evidence>
<evidence type="ECO:0000313" key="12">
    <source>
        <dbReference type="EnsemblMetazoa" id="MESCA007356-PA"/>
    </source>
</evidence>
<dbReference type="PANTHER" id="PTHR43731:SF14">
    <property type="entry name" value="PRESENILIN-ASSOCIATED RHOMBOID-LIKE PROTEIN, MITOCHONDRIAL"/>
    <property type="match status" value="1"/>
</dbReference>
<dbReference type="Pfam" id="PF01694">
    <property type="entry name" value="Rhomboid"/>
    <property type="match status" value="1"/>
</dbReference>
<dbReference type="PANTHER" id="PTHR43731">
    <property type="entry name" value="RHOMBOID PROTEASE"/>
    <property type="match status" value="1"/>
</dbReference>
<evidence type="ECO:0000256" key="7">
    <source>
        <dbReference type="ARBA" id="ARBA00022989"/>
    </source>
</evidence>
<dbReference type="EnsemblMetazoa" id="MESCA007356-RA">
    <property type="protein sequence ID" value="MESCA007356-PA"/>
    <property type="gene ID" value="MESCA007356"/>
</dbReference>
<evidence type="ECO:0000256" key="8">
    <source>
        <dbReference type="ARBA" id="ARBA00023136"/>
    </source>
</evidence>
<dbReference type="AlphaFoldDB" id="T1GUE6"/>
<reference evidence="12" key="2">
    <citation type="submission" date="2015-06" db="UniProtKB">
        <authorList>
            <consortium name="EnsemblMetazoa"/>
        </authorList>
    </citation>
    <scope>IDENTIFICATION</scope>
</reference>
<protein>
    <recommendedName>
        <fullName evidence="4">rhomboid protease</fullName>
        <ecNumber evidence="4">3.4.21.105</ecNumber>
    </recommendedName>
</protein>
<comment type="similarity">
    <text evidence="3">Belongs to the peptidase S54 family.</text>
</comment>
<proteinExistence type="inferred from homology"/>
<keyword evidence="6" id="KW-0378">Hydrolase</keyword>
<dbReference type="EMBL" id="CAQQ02122937">
    <property type="status" value="NOT_ANNOTATED_CDS"/>
    <property type="molecule type" value="Genomic_DNA"/>
</dbReference>
<evidence type="ECO:0000256" key="2">
    <source>
        <dbReference type="ARBA" id="ARBA00004141"/>
    </source>
</evidence>
<evidence type="ECO:0000256" key="10">
    <source>
        <dbReference type="SAM" id="Phobius"/>
    </source>
</evidence>
<accession>T1GUE6</accession>
<keyword evidence="8 10" id="KW-0472">Membrane</keyword>
<dbReference type="InterPro" id="IPR022764">
    <property type="entry name" value="Peptidase_S54_rhomboid_dom"/>
</dbReference>
<sequence length="351" mass="38610">MFSGRLSSIICQKWQRFPIAPSNFPSRTNFVNHFKTRASAKPRTNPSPQAETQGLTPFPNVSASSGQVPSSNVTKAFFFTVAFSGGCFVGATILEYENIRSKIMKHMDKGRVTHFMKKFKGESHSQDSQLVREVKRFWNQLTPGEKVFVPLCALNLVVFGLWRIPRLQGFMMNYFGSNPAAEQFVGQCSCQHLVTILRSTSLQICTFSTAACMSLGKEQFLGLYLAAGVISSFSSYLFKAATSTAGLSLGASGAIMTILAYVCTKHPDTQLGILFLPMFTFSAGTAIKVIMGIDLAGCIMGWKFFDHAAHLGGALFGVYWAYFGRDIWALREGILKFYHTNIQGLVLGGVD</sequence>
<evidence type="ECO:0000256" key="9">
    <source>
        <dbReference type="SAM" id="MobiDB-lite"/>
    </source>
</evidence>
<keyword evidence="13" id="KW-1185">Reference proteome</keyword>
<dbReference type="OMA" id="WVKQELW"/>
<dbReference type="GO" id="GO:0016020">
    <property type="term" value="C:membrane"/>
    <property type="evidence" value="ECO:0007669"/>
    <property type="project" value="UniProtKB-SubCell"/>
</dbReference>
<evidence type="ECO:0000259" key="11">
    <source>
        <dbReference type="Pfam" id="PF01694"/>
    </source>
</evidence>
<evidence type="ECO:0000313" key="13">
    <source>
        <dbReference type="Proteomes" id="UP000015102"/>
    </source>
</evidence>
<evidence type="ECO:0000256" key="1">
    <source>
        <dbReference type="ARBA" id="ARBA00000156"/>
    </source>
</evidence>